<dbReference type="Gene3D" id="3.40.50.1240">
    <property type="entry name" value="Phosphoglycerate mutase-like"/>
    <property type="match status" value="1"/>
</dbReference>
<keyword evidence="2" id="KW-1185">Reference proteome</keyword>
<dbReference type="InterPro" id="IPR029033">
    <property type="entry name" value="His_PPase_superfam"/>
</dbReference>
<dbReference type="EMBL" id="BSUO01000001">
    <property type="protein sequence ID" value="GMA38441.1"/>
    <property type="molecule type" value="Genomic_DNA"/>
</dbReference>
<evidence type="ECO:0000313" key="1">
    <source>
        <dbReference type="EMBL" id="GMA38441.1"/>
    </source>
</evidence>
<accession>A0ABQ6IL07</accession>
<dbReference type="Proteomes" id="UP001157126">
    <property type="component" value="Unassembled WGS sequence"/>
</dbReference>
<name>A0ABQ6IL07_9MICO</name>
<protein>
    <recommendedName>
        <fullName evidence="3">Histidine phosphatase superfamily (Branch 1)</fullName>
    </recommendedName>
</protein>
<comment type="caution">
    <text evidence="1">The sequence shown here is derived from an EMBL/GenBank/DDBJ whole genome shotgun (WGS) entry which is preliminary data.</text>
</comment>
<gene>
    <name evidence="1" type="ORF">GCM10025883_04860</name>
</gene>
<evidence type="ECO:0000313" key="2">
    <source>
        <dbReference type="Proteomes" id="UP001157126"/>
    </source>
</evidence>
<proteinExistence type="predicted"/>
<dbReference type="InterPro" id="IPR013078">
    <property type="entry name" value="His_Pase_superF_clade-1"/>
</dbReference>
<organism evidence="1 2">
    <name type="scientific">Mobilicoccus caccae</name>
    <dbReference type="NCBI Taxonomy" id="1859295"/>
    <lineage>
        <taxon>Bacteria</taxon>
        <taxon>Bacillati</taxon>
        <taxon>Actinomycetota</taxon>
        <taxon>Actinomycetes</taxon>
        <taxon>Micrococcales</taxon>
        <taxon>Dermatophilaceae</taxon>
        <taxon>Mobilicoccus</taxon>
    </lineage>
</organism>
<reference evidence="2" key="1">
    <citation type="journal article" date="2019" name="Int. J. Syst. Evol. Microbiol.">
        <title>The Global Catalogue of Microorganisms (GCM) 10K type strain sequencing project: providing services to taxonomists for standard genome sequencing and annotation.</title>
        <authorList>
            <consortium name="The Broad Institute Genomics Platform"/>
            <consortium name="The Broad Institute Genome Sequencing Center for Infectious Disease"/>
            <person name="Wu L."/>
            <person name="Ma J."/>
        </authorList>
    </citation>
    <scope>NUCLEOTIDE SEQUENCE [LARGE SCALE GENOMIC DNA]</scope>
    <source>
        <strain evidence="2">NBRC 113072</strain>
    </source>
</reference>
<dbReference type="SUPFAM" id="SSF53254">
    <property type="entry name" value="Phosphoglycerate mutase-like"/>
    <property type="match status" value="1"/>
</dbReference>
<sequence length="129" mass="14749">MQVRSDERLIEAGNHFQGTPIGSRPAQLLNPRYWHLLVDPLRPSWGESYDSIAQRMSAAIDAARDFAHGREIVLVSHELCVWTARRHAEGRRLWHDPRRRECTLASVTTLTYHDDVLSSLAYSEPCADL</sequence>
<dbReference type="Pfam" id="PF00300">
    <property type="entry name" value="His_Phos_1"/>
    <property type="match status" value="1"/>
</dbReference>
<evidence type="ECO:0008006" key="3">
    <source>
        <dbReference type="Google" id="ProtNLM"/>
    </source>
</evidence>